<dbReference type="Proteomes" id="UP000009131">
    <property type="component" value="Unassembled WGS sequence"/>
</dbReference>
<gene>
    <name evidence="5" type="primary">Mo01505</name>
    <name evidence="5" type="ORF">E5Q_01505</name>
</gene>
<dbReference type="GO" id="GO:0016281">
    <property type="term" value="C:eukaryotic translation initiation factor 4F complex"/>
    <property type="evidence" value="ECO:0007669"/>
    <property type="project" value="TreeGrafter"/>
</dbReference>
<evidence type="ECO:0000259" key="4">
    <source>
        <dbReference type="Pfam" id="PF02854"/>
    </source>
</evidence>
<dbReference type="OrthoDB" id="514777at2759"/>
<dbReference type="Gene3D" id="1.25.40.180">
    <property type="match status" value="1"/>
</dbReference>
<dbReference type="SUPFAM" id="SSF48371">
    <property type="entry name" value="ARM repeat"/>
    <property type="match status" value="1"/>
</dbReference>
<sequence>MRVLSRDEAQVLPVSTVTTSAPLRRSANPWKRRAAGIASESPSERIRRQSCLLLNKLASQNFGSISTHIIDLSAECLAQVLDLVLDKACDEHQYSALFARLVRRLADRHPAITCPDEVLSIERICTRRLHESQNTLESMRKWKPIMFSDAYYSLQKARRHYFGLIIFIVELYKTELVDKSFLYDCAVRMRPAQQDLAEYRVEATCRFLTHLLALKLPIEDLLVPLQSHSSTILPVRLKCMIEDICDAATQP</sequence>
<dbReference type="InterPro" id="IPR016024">
    <property type="entry name" value="ARM-type_fold"/>
</dbReference>
<dbReference type="AlphaFoldDB" id="G7DW45"/>
<keyword evidence="2" id="KW-0396">Initiation factor</keyword>
<dbReference type="InParanoid" id="G7DW45"/>
<comment type="caution">
    <text evidence="5">The sequence shown here is derived from an EMBL/GenBank/DDBJ whole genome shotgun (WGS) entry which is preliminary data.</text>
</comment>
<organism evidence="5 6">
    <name type="scientific">Mixia osmundae (strain CBS 9802 / IAM 14324 / JCM 22182 / KY 12970)</name>
    <dbReference type="NCBI Taxonomy" id="764103"/>
    <lineage>
        <taxon>Eukaryota</taxon>
        <taxon>Fungi</taxon>
        <taxon>Dikarya</taxon>
        <taxon>Basidiomycota</taxon>
        <taxon>Pucciniomycotina</taxon>
        <taxon>Mixiomycetes</taxon>
        <taxon>Mixiales</taxon>
        <taxon>Mixiaceae</taxon>
        <taxon>Mixia</taxon>
    </lineage>
</organism>
<keyword evidence="3" id="KW-0648">Protein biosynthesis</keyword>
<feature type="domain" description="MIF4G" evidence="4">
    <location>
        <begin position="53"/>
        <end position="210"/>
    </location>
</feature>
<proteinExistence type="inferred from homology"/>
<accession>G7DW45</accession>
<dbReference type="RefSeq" id="XP_014565024.1">
    <property type="nucleotide sequence ID" value="XM_014709538.1"/>
</dbReference>
<dbReference type="GO" id="GO:0003743">
    <property type="term" value="F:translation initiation factor activity"/>
    <property type="evidence" value="ECO:0007669"/>
    <property type="project" value="UniProtKB-KW"/>
</dbReference>
<dbReference type="HOGENOM" id="CLU_1107360_0_0_1"/>
<protein>
    <recommendedName>
        <fullName evidence="4">MIF4G domain-containing protein</fullName>
    </recommendedName>
</protein>
<evidence type="ECO:0000313" key="5">
    <source>
        <dbReference type="EMBL" id="GAA94851.1"/>
    </source>
</evidence>
<dbReference type="Pfam" id="PF02854">
    <property type="entry name" value="MIF4G"/>
    <property type="match status" value="1"/>
</dbReference>
<dbReference type="eggNOG" id="KOG0401">
    <property type="taxonomic scope" value="Eukaryota"/>
</dbReference>
<keyword evidence="6" id="KW-1185">Reference proteome</keyword>
<dbReference type="STRING" id="764103.G7DW45"/>
<dbReference type="PANTHER" id="PTHR23253:SF9">
    <property type="entry name" value="EUKARYOTIC TRANSLATION INITIATION FACTOR 4 GAMMA 2"/>
    <property type="match status" value="1"/>
</dbReference>
<dbReference type="GO" id="GO:0003729">
    <property type="term" value="F:mRNA binding"/>
    <property type="evidence" value="ECO:0007669"/>
    <property type="project" value="TreeGrafter"/>
</dbReference>
<evidence type="ECO:0000256" key="2">
    <source>
        <dbReference type="ARBA" id="ARBA00022540"/>
    </source>
</evidence>
<dbReference type="EMBL" id="BABT02000047">
    <property type="protein sequence ID" value="GAA94851.1"/>
    <property type="molecule type" value="Genomic_DNA"/>
</dbReference>
<comment type="similarity">
    <text evidence="1">Belongs to the eukaryotic initiation factor 4G family.</text>
</comment>
<reference evidence="5 6" key="1">
    <citation type="journal article" date="2011" name="J. Gen. Appl. Microbiol.">
        <title>Draft genome sequencing of the enigmatic basidiomycete Mixia osmundae.</title>
        <authorList>
            <person name="Nishida H."/>
            <person name="Nagatsuka Y."/>
            <person name="Sugiyama J."/>
        </authorList>
    </citation>
    <scope>NUCLEOTIDE SEQUENCE [LARGE SCALE GENOMIC DNA]</scope>
    <source>
        <strain evidence="6">CBS 9802 / IAM 14324 / JCM 22182 / KY 12970</strain>
    </source>
</reference>
<evidence type="ECO:0000313" key="6">
    <source>
        <dbReference type="Proteomes" id="UP000009131"/>
    </source>
</evidence>
<dbReference type="InterPro" id="IPR003890">
    <property type="entry name" value="MIF4G-like_typ-3"/>
</dbReference>
<reference evidence="5 6" key="2">
    <citation type="journal article" date="2012" name="Open Biol.">
        <title>Characteristics of nucleosomes and linker DNA regions on the genome of the basidiomycete Mixia osmundae revealed by mono- and dinucleosome mapping.</title>
        <authorList>
            <person name="Nishida H."/>
            <person name="Kondo S."/>
            <person name="Matsumoto T."/>
            <person name="Suzuki Y."/>
            <person name="Yoshikawa H."/>
            <person name="Taylor T.D."/>
            <person name="Sugiyama J."/>
        </authorList>
    </citation>
    <scope>NUCLEOTIDE SEQUENCE [LARGE SCALE GENOMIC DNA]</scope>
    <source>
        <strain evidence="6">CBS 9802 / IAM 14324 / JCM 22182 / KY 12970</strain>
    </source>
</reference>
<evidence type="ECO:0000256" key="3">
    <source>
        <dbReference type="ARBA" id="ARBA00022917"/>
    </source>
</evidence>
<name>G7DW45_MIXOS</name>
<dbReference type="PANTHER" id="PTHR23253">
    <property type="entry name" value="EUKARYOTIC TRANSLATION INITIATION FACTOR 4 GAMMA"/>
    <property type="match status" value="1"/>
</dbReference>
<evidence type="ECO:0000256" key="1">
    <source>
        <dbReference type="ARBA" id="ARBA00005775"/>
    </source>
</evidence>